<dbReference type="Proteomes" id="UP000823749">
    <property type="component" value="Chromosome 7"/>
</dbReference>
<evidence type="ECO:0000256" key="16">
    <source>
        <dbReference type="ARBA" id="ARBA00048679"/>
    </source>
</evidence>
<dbReference type="PANTHER" id="PTHR46279">
    <property type="entry name" value="RING/U-BOX SUPERFAMILY PROTEIN"/>
    <property type="match status" value="1"/>
</dbReference>
<evidence type="ECO:0000256" key="2">
    <source>
        <dbReference type="ARBA" id="ARBA00004167"/>
    </source>
</evidence>
<keyword evidence="12 18" id="KW-0472">Membrane</keyword>
<reference evidence="21" key="1">
    <citation type="submission" date="2020-08" db="EMBL/GenBank/DDBJ databases">
        <title>Plant Genome Project.</title>
        <authorList>
            <person name="Zhang R.-G."/>
        </authorList>
    </citation>
    <scope>NUCLEOTIDE SEQUENCE</scope>
    <source>
        <strain evidence="21">WSP0</strain>
        <tissue evidence="21">Leaf</tissue>
    </source>
</reference>
<evidence type="ECO:0000256" key="6">
    <source>
        <dbReference type="ARBA" id="ARBA00022723"/>
    </source>
</evidence>
<evidence type="ECO:0000256" key="9">
    <source>
        <dbReference type="ARBA" id="ARBA00022786"/>
    </source>
</evidence>
<gene>
    <name evidence="21" type="ORF">RHGRI_018979</name>
</gene>
<keyword evidence="7 19" id="KW-0732">Signal</keyword>
<dbReference type="AlphaFoldDB" id="A0AAV6JI50"/>
<keyword evidence="10" id="KW-0862">Zinc</keyword>
<comment type="catalytic activity">
    <reaction evidence="15">
        <text>L-threonyl-[protein] + ATP = O-phospho-L-threonyl-[protein] + ADP + H(+)</text>
        <dbReference type="Rhea" id="RHEA:46608"/>
        <dbReference type="Rhea" id="RHEA-COMP:11060"/>
        <dbReference type="Rhea" id="RHEA-COMP:11605"/>
        <dbReference type="ChEBI" id="CHEBI:15378"/>
        <dbReference type="ChEBI" id="CHEBI:30013"/>
        <dbReference type="ChEBI" id="CHEBI:30616"/>
        <dbReference type="ChEBI" id="CHEBI:61977"/>
        <dbReference type="ChEBI" id="CHEBI:456216"/>
        <dbReference type="EC" id="2.7.11.1"/>
    </reaction>
</comment>
<evidence type="ECO:0000256" key="8">
    <source>
        <dbReference type="ARBA" id="ARBA00022771"/>
    </source>
</evidence>
<evidence type="ECO:0000256" key="7">
    <source>
        <dbReference type="ARBA" id="ARBA00022729"/>
    </source>
</evidence>
<evidence type="ECO:0000256" key="17">
    <source>
        <dbReference type="PROSITE-ProRule" id="PRU00175"/>
    </source>
</evidence>
<feature type="domain" description="RING-type" evidence="20">
    <location>
        <begin position="326"/>
        <end position="368"/>
    </location>
</feature>
<evidence type="ECO:0000256" key="14">
    <source>
        <dbReference type="ARBA" id="ARBA00024209"/>
    </source>
</evidence>
<evidence type="ECO:0000256" key="18">
    <source>
        <dbReference type="SAM" id="Phobius"/>
    </source>
</evidence>
<dbReference type="InterPro" id="IPR046948">
    <property type="entry name" value="ATL20-22-like"/>
</dbReference>
<dbReference type="Pfam" id="PF13947">
    <property type="entry name" value="GUB_WAK_bind"/>
    <property type="match status" value="1"/>
</dbReference>
<sequence>MDIFNFLLSLFLLFPLISAVNTTPSCPTSICFNSRNFTIRFPFQAVLPGASSPNCVYPGFNLSCDNQGNTVIRFPYSGEFFVRGIDYQAQEIQLYDPSNCLPRRLMDLNLSGTPFRVAYHINYTFMLCPTAFTQSRFTAVDCLSNSTNTTLATSSNTLSLVEIFASKYCKVLVTMPIPVSSPTQYSDSEFTSGLNGDLQLYWDVPNCQDCEAQGAMCGFENNTSQQVMCFDSPGTDMANHLQLLKMISLTVAIPTIVCAFCTACICLIHGRQRHGTARQQNFDPTVTLQPSDTSISGLDQSTIESYTKVVLGESRRLPMGPNDGTCPICLSDYRAEEVVRCIPECQHCFHAGCIDAWLRLNNSCPVCRNSPSPAHGVLQPV</sequence>
<keyword evidence="4" id="KW-0808">Transferase</keyword>
<protein>
    <recommendedName>
        <fullName evidence="20">RING-type domain-containing protein</fullName>
    </recommendedName>
</protein>
<keyword evidence="5 18" id="KW-0812">Transmembrane</keyword>
<evidence type="ECO:0000256" key="15">
    <source>
        <dbReference type="ARBA" id="ARBA00047899"/>
    </source>
</evidence>
<name>A0AAV6JI50_9ERIC</name>
<keyword evidence="6" id="KW-0479">Metal-binding</keyword>
<evidence type="ECO:0000259" key="20">
    <source>
        <dbReference type="PROSITE" id="PS50089"/>
    </source>
</evidence>
<dbReference type="InterPro" id="IPR013083">
    <property type="entry name" value="Znf_RING/FYVE/PHD"/>
</dbReference>
<dbReference type="SUPFAM" id="SSF57850">
    <property type="entry name" value="RING/U-box"/>
    <property type="match status" value="1"/>
</dbReference>
<feature type="transmembrane region" description="Helical" evidence="18">
    <location>
        <begin position="246"/>
        <end position="268"/>
    </location>
</feature>
<dbReference type="GO" id="GO:0004674">
    <property type="term" value="F:protein serine/threonine kinase activity"/>
    <property type="evidence" value="ECO:0007669"/>
    <property type="project" value="UniProtKB-EC"/>
</dbReference>
<evidence type="ECO:0000313" key="21">
    <source>
        <dbReference type="EMBL" id="KAG5538234.1"/>
    </source>
</evidence>
<comment type="catalytic activity">
    <reaction evidence="16">
        <text>L-seryl-[protein] + ATP = O-phospho-L-seryl-[protein] + ADP + H(+)</text>
        <dbReference type="Rhea" id="RHEA:17989"/>
        <dbReference type="Rhea" id="RHEA-COMP:9863"/>
        <dbReference type="Rhea" id="RHEA-COMP:11604"/>
        <dbReference type="ChEBI" id="CHEBI:15378"/>
        <dbReference type="ChEBI" id="CHEBI:29999"/>
        <dbReference type="ChEBI" id="CHEBI:30616"/>
        <dbReference type="ChEBI" id="CHEBI:83421"/>
        <dbReference type="ChEBI" id="CHEBI:456216"/>
        <dbReference type="EC" id="2.7.11.1"/>
    </reaction>
</comment>
<dbReference type="SMART" id="SM00184">
    <property type="entry name" value="RING"/>
    <property type="match status" value="1"/>
</dbReference>
<dbReference type="Pfam" id="PF14380">
    <property type="entry name" value="WAK_assoc"/>
    <property type="match status" value="1"/>
</dbReference>
<dbReference type="InterPro" id="IPR001841">
    <property type="entry name" value="Znf_RING"/>
</dbReference>
<dbReference type="GO" id="GO:0008270">
    <property type="term" value="F:zinc ion binding"/>
    <property type="evidence" value="ECO:0007669"/>
    <property type="project" value="UniProtKB-KW"/>
</dbReference>
<evidence type="ECO:0000256" key="3">
    <source>
        <dbReference type="ARBA" id="ARBA00004906"/>
    </source>
</evidence>
<evidence type="ECO:0000256" key="5">
    <source>
        <dbReference type="ARBA" id="ARBA00022692"/>
    </source>
</evidence>
<dbReference type="PANTHER" id="PTHR46279:SF2">
    <property type="entry name" value="RING-H2 FINGER PROTEIN ATL21A-RELATED"/>
    <property type="match status" value="1"/>
</dbReference>
<comment type="pathway">
    <text evidence="3">Protein modification; protein ubiquitination.</text>
</comment>
<evidence type="ECO:0000256" key="1">
    <source>
        <dbReference type="ARBA" id="ARBA00000900"/>
    </source>
</evidence>
<evidence type="ECO:0000313" key="22">
    <source>
        <dbReference type="Proteomes" id="UP000823749"/>
    </source>
</evidence>
<evidence type="ECO:0000256" key="19">
    <source>
        <dbReference type="SAM" id="SignalP"/>
    </source>
</evidence>
<accession>A0AAV6JI50</accession>
<evidence type="ECO:0000256" key="11">
    <source>
        <dbReference type="ARBA" id="ARBA00022989"/>
    </source>
</evidence>
<keyword evidence="13" id="KW-0325">Glycoprotein</keyword>
<keyword evidence="22" id="KW-1185">Reference proteome</keyword>
<comment type="similarity">
    <text evidence="14">Belongs to the RING-type zinc finger family. ATL subfamily.</text>
</comment>
<keyword evidence="11 18" id="KW-1133">Transmembrane helix</keyword>
<dbReference type="CDD" id="cd16461">
    <property type="entry name" value="RING-H2_EL5-like"/>
    <property type="match status" value="1"/>
</dbReference>
<evidence type="ECO:0000256" key="10">
    <source>
        <dbReference type="ARBA" id="ARBA00022833"/>
    </source>
</evidence>
<dbReference type="InterPro" id="IPR032872">
    <property type="entry name" value="WAK_assoc_C"/>
</dbReference>
<dbReference type="InterPro" id="IPR025287">
    <property type="entry name" value="WAK_GUB"/>
</dbReference>
<dbReference type="PROSITE" id="PS50089">
    <property type="entry name" value="ZF_RING_2"/>
    <property type="match status" value="1"/>
</dbReference>
<evidence type="ECO:0000256" key="12">
    <source>
        <dbReference type="ARBA" id="ARBA00023136"/>
    </source>
</evidence>
<keyword evidence="8 17" id="KW-0863">Zinc-finger</keyword>
<dbReference type="GO" id="GO:0030247">
    <property type="term" value="F:polysaccharide binding"/>
    <property type="evidence" value="ECO:0007669"/>
    <property type="project" value="InterPro"/>
</dbReference>
<comment type="caution">
    <text evidence="21">The sequence shown here is derived from an EMBL/GenBank/DDBJ whole genome shotgun (WGS) entry which is preliminary data.</text>
</comment>
<dbReference type="EMBL" id="JACTNZ010000007">
    <property type="protein sequence ID" value="KAG5538234.1"/>
    <property type="molecule type" value="Genomic_DNA"/>
</dbReference>
<keyword evidence="9" id="KW-0833">Ubl conjugation pathway</keyword>
<comment type="catalytic activity">
    <reaction evidence="1">
        <text>S-ubiquitinyl-[E2 ubiquitin-conjugating enzyme]-L-cysteine + [acceptor protein]-L-lysine = [E2 ubiquitin-conjugating enzyme]-L-cysteine + N(6)-ubiquitinyl-[acceptor protein]-L-lysine.</text>
        <dbReference type="EC" id="2.3.2.27"/>
    </reaction>
</comment>
<dbReference type="GO" id="GO:0061630">
    <property type="term" value="F:ubiquitin protein ligase activity"/>
    <property type="evidence" value="ECO:0007669"/>
    <property type="project" value="UniProtKB-EC"/>
</dbReference>
<evidence type="ECO:0000256" key="4">
    <source>
        <dbReference type="ARBA" id="ARBA00022679"/>
    </source>
</evidence>
<dbReference type="Gene3D" id="3.30.40.10">
    <property type="entry name" value="Zinc/RING finger domain, C3HC4 (zinc finger)"/>
    <property type="match status" value="1"/>
</dbReference>
<evidence type="ECO:0000256" key="13">
    <source>
        <dbReference type="ARBA" id="ARBA00023180"/>
    </source>
</evidence>
<organism evidence="21 22">
    <name type="scientific">Rhododendron griersonianum</name>
    <dbReference type="NCBI Taxonomy" id="479676"/>
    <lineage>
        <taxon>Eukaryota</taxon>
        <taxon>Viridiplantae</taxon>
        <taxon>Streptophyta</taxon>
        <taxon>Embryophyta</taxon>
        <taxon>Tracheophyta</taxon>
        <taxon>Spermatophyta</taxon>
        <taxon>Magnoliopsida</taxon>
        <taxon>eudicotyledons</taxon>
        <taxon>Gunneridae</taxon>
        <taxon>Pentapetalae</taxon>
        <taxon>asterids</taxon>
        <taxon>Ericales</taxon>
        <taxon>Ericaceae</taxon>
        <taxon>Ericoideae</taxon>
        <taxon>Rhodoreae</taxon>
        <taxon>Rhododendron</taxon>
    </lineage>
</organism>
<dbReference type="GO" id="GO:0016020">
    <property type="term" value="C:membrane"/>
    <property type="evidence" value="ECO:0007669"/>
    <property type="project" value="UniProtKB-SubCell"/>
</dbReference>
<feature type="chain" id="PRO_5043563192" description="RING-type domain-containing protein" evidence="19">
    <location>
        <begin position="20"/>
        <end position="381"/>
    </location>
</feature>
<comment type="subcellular location">
    <subcellularLocation>
        <location evidence="2">Membrane</location>
        <topology evidence="2">Single-pass membrane protein</topology>
    </subcellularLocation>
</comment>
<dbReference type="Pfam" id="PF13639">
    <property type="entry name" value="zf-RING_2"/>
    <property type="match status" value="1"/>
</dbReference>
<feature type="signal peptide" evidence="19">
    <location>
        <begin position="1"/>
        <end position="19"/>
    </location>
</feature>
<proteinExistence type="inferred from homology"/>